<dbReference type="InterPro" id="IPR036640">
    <property type="entry name" value="ABC1_TM_sf"/>
</dbReference>
<feature type="transmembrane region" description="Helical" evidence="5">
    <location>
        <begin position="146"/>
        <end position="165"/>
    </location>
</feature>
<protein>
    <submittedName>
        <fullName evidence="6">Uncharacterized protein</fullName>
    </submittedName>
</protein>
<evidence type="ECO:0000313" key="6">
    <source>
        <dbReference type="EMBL" id="KDE38780.1"/>
    </source>
</evidence>
<evidence type="ECO:0000313" key="7">
    <source>
        <dbReference type="Proteomes" id="UP000027318"/>
    </source>
</evidence>
<keyword evidence="3 5" id="KW-1133">Transmembrane helix</keyword>
<evidence type="ECO:0000256" key="5">
    <source>
        <dbReference type="SAM" id="Phobius"/>
    </source>
</evidence>
<evidence type="ECO:0000256" key="2">
    <source>
        <dbReference type="ARBA" id="ARBA00022692"/>
    </source>
</evidence>
<dbReference type="AlphaFoldDB" id="A0A063Y0T1"/>
<dbReference type="SUPFAM" id="SSF90123">
    <property type="entry name" value="ABC transporter transmembrane region"/>
    <property type="match status" value="1"/>
</dbReference>
<keyword evidence="7" id="KW-1185">Reference proteome</keyword>
<organism evidence="6 7">
    <name type="scientific">Nitrincola lacisaponensis</name>
    <dbReference type="NCBI Taxonomy" id="267850"/>
    <lineage>
        <taxon>Bacteria</taxon>
        <taxon>Pseudomonadati</taxon>
        <taxon>Pseudomonadota</taxon>
        <taxon>Gammaproteobacteria</taxon>
        <taxon>Oceanospirillales</taxon>
        <taxon>Oceanospirillaceae</taxon>
        <taxon>Nitrincola</taxon>
    </lineage>
</organism>
<dbReference type="PATRIC" id="fig|267850.7.peg.2634"/>
<dbReference type="Proteomes" id="UP000027318">
    <property type="component" value="Unassembled WGS sequence"/>
</dbReference>
<feature type="transmembrane region" description="Helical" evidence="5">
    <location>
        <begin position="54"/>
        <end position="75"/>
    </location>
</feature>
<evidence type="ECO:0000256" key="3">
    <source>
        <dbReference type="ARBA" id="ARBA00022989"/>
    </source>
</evidence>
<dbReference type="GO" id="GO:0005524">
    <property type="term" value="F:ATP binding"/>
    <property type="evidence" value="ECO:0007669"/>
    <property type="project" value="InterPro"/>
</dbReference>
<comment type="caution">
    <text evidence="6">The sequence shown here is derived from an EMBL/GenBank/DDBJ whole genome shotgun (WGS) entry which is preliminary data.</text>
</comment>
<dbReference type="EMBL" id="JMSZ01000036">
    <property type="protein sequence ID" value="KDE38780.1"/>
    <property type="molecule type" value="Genomic_DNA"/>
</dbReference>
<dbReference type="GO" id="GO:0005886">
    <property type="term" value="C:plasma membrane"/>
    <property type="evidence" value="ECO:0007669"/>
    <property type="project" value="UniProtKB-SubCell"/>
</dbReference>
<gene>
    <name evidence="6" type="ORF">ADINL_2681</name>
</gene>
<comment type="subcellular location">
    <subcellularLocation>
        <location evidence="1">Cell membrane</location>
        <topology evidence="1">Multi-pass membrane protein</topology>
    </subcellularLocation>
</comment>
<evidence type="ECO:0000256" key="1">
    <source>
        <dbReference type="ARBA" id="ARBA00004651"/>
    </source>
</evidence>
<accession>A0A063Y0T1</accession>
<sequence>MMRVLLNLRWILIGFLSLAALGAALAPAFAWLSKTTVQRIELGEIDPFALLPEFMPIFLAIILGLVLADFGESILSKLLETRLIIVMQRSYLERHQQGNVSQDVAHMLFGSDVAKKGFQVIYKDIWTIITVTTSVLLWQLSLGAQWVPFLIFSMFPTIYFVWYFGHRISHTSLHILDTQSSIAETTVRRDQSSLYGHQERYYLAVLRLHILKWLAENASDLVLWASFGLLALLAMWFGLGPSLRDISLAELTALAINLKLLSKPLGNVGRVYTRWQEAYPALMRSLLPQMQQEKKSK</sequence>
<reference evidence="6 7" key="1">
    <citation type="journal article" date="2005" name="Int. J. Syst. Evol. Microbiol.">
        <title>Nitrincola lacisaponensis gen. nov., sp. nov., a novel alkaliphilic bacterium isolated from an alkaline, saline lake.</title>
        <authorList>
            <person name="Dimitriu P.A."/>
            <person name="Shukla S.K."/>
            <person name="Conradt J."/>
            <person name="Marquez M.C."/>
            <person name="Ventosa A."/>
            <person name="Maglia A."/>
            <person name="Peyton B.M."/>
            <person name="Pinkart H.C."/>
            <person name="Mormile M.R."/>
        </authorList>
    </citation>
    <scope>NUCLEOTIDE SEQUENCE [LARGE SCALE GENOMIC DNA]</scope>
    <source>
        <strain evidence="6 7">4CA</strain>
    </source>
</reference>
<proteinExistence type="predicted"/>
<dbReference type="STRING" id="267850.ADINL_2681"/>
<name>A0A063Y0T1_9GAMM</name>
<keyword evidence="4 5" id="KW-0472">Membrane</keyword>
<feature type="transmembrane region" description="Helical" evidence="5">
    <location>
        <begin position="221"/>
        <end position="239"/>
    </location>
</feature>
<keyword evidence="2 5" id="KW-0812">Transmembrane</keyword>
<evidence type="ECO:0000256" key="4">
    <source>
        <dbReference type="ARBA" id="ARBA00023136"/>
    </source>
</evidence>
<dbReference type="Gene3D" id="1.20.1560.10">
    <property type="entry name" value="ABC transporter type 1, transmembrane domain"/>
    <property type="match status" value="1"/>
</dbReference>